<reference evidence="11" key="1">
    <citation type="journal article" date="2020" name="mSystems">
        <title>Genome- and Community-Level Interaction Insights into Carbon Utilization and Element Cycling Functions of Hydrothermarchaeota in Hydrothermal Sediment.</title>
        <authorList>
            <person name="Zhou Z."/>
            <person name="Liu Y."/>
            <person name="Xu W."/>
            <person name="Pan J."/>
            <person name="Luo Z.H."/>
            <person name="Li M."/>
        </authorList>
    </citation>
    <scope>NUCLEOTIDE SEQUENCE [LARGE SCALE GENOMIC DNA]</scope>
    <source>
        <strain evidence="11">HyVt-458</strain>
    </source>
</reference>
<proteinExistence type="inferred from homology"/>
<comment type="function">
    <text evidence="9 10">Catalyzes the ferrous insertion into protoporphyrin IX.</text>
</comment>
<evidence type="ECO:0000256" key="6">
    <source>
        <dbReference type="ARBA" id="ARBA00023239"/>
    </source>
</evidence>
<evidence type="ECO:0000256" key="7">
    <source>
        <dbReference type="ARBA" id="ARBA00023244"/>
    </source>
</evidence>
<dbReference type="Gene3D" id="3.40.50.1400">
    <property type="match status" value="2"/>
</dbReference>
<feature type="binding site" evidence="9">
    <location>
        <position position="199"/>
    </location>
    <ligand>
        <name>Fe(2+)</name>
        <dbReference type="ChEBI" id="CHEBI:29033"/>
    </ligand>
</feature>
<organism evidence="11">
    <name type="scientific">Thiolapillus brandeum</name>
    <dbReference type="NCBI Taxonomy" id="1076588"/>
    <lineage>
        <taxon>Bacteria</taxon>
        <taxon>Pseudomonadati</taxon>
        <taxon>Pseudomonadota</taxon>
        <taxon>Gammaproteobacteria</taxon>
        <taxon>Chromatiales</taxon>
        <taxon>Sedimenticolaceae</taxon>
        <taxon>Thiolapillus</taxon>
    </lineage>
</organism>
<dbReference type="PROSITE" id="PS00534">
    <property type="entry name" value="FERROCHELATASE"/>
    <property type="match status" value="1"/>
</dbReference>
<keyword evidence="7 9" id="KW-0627">Porphyrin biosynthesis</keyword>
<gene>
    <name evidence="9" type="primary">hemH</name>
    <name evidence="11" type="ORF">ENJ12_05575</name>
</gene>
<evidence type="ECO:0000256" key="2">
    <source>
        <dbReference type="ARBA" id="ARBA00022490"/>
    </source>
</evidence>
<dbReference type="InterPro" id="IPR001015">
    <property type="entry name" value="Ferrochelatase"/>
</dbReference>
<dbReference type="CDD" id="cd03411">
    <property type="entry name" value="Ferrochelatase_N"/>
    <property type="match status" value="1"/>
</dbReference>
<evidence type="ECO:0000256" key="5">
    <source>
        <dbReference type="ARBA" id="ARBA00023133"/>
    </source>
</evidence>
<dbReference type="PANTHER" id="PTHR11108">
    <property type="entry name" value="FERROCHELATASE"/>
    <property type="match status" value="1"/>
</dbReference>
<feature type="binding site" evidence="9">
    <location>
        <position position="280"/>
    </location>
    <ligand>
        <name>Fe(2+)</name>
        <dbReference type="ChEBI" id="CHEBI:29033"/>
    </ligand>
</feature>
<keyword evidence="2 9" id="KW-0963">Cytoplasm</keyword>
<keyword evidence="6 9" id="KW-0456">Lyase</keyword>
<dbReference type="EMBL" id="DRLF01000198">
    <property type="protein sequence ID" value="HEC06297.1"/>
    <property type="molecule type" value="Genomic_DNA"/>
</dbReference>
<evidence type="ECO:0000256" key="3">
    <source>
        <dbReference type="ARBA" id="ARBA00022723"/>
    </source>
</evidence>
<evidence type="ECO:0000256" key="1">
    <source>
        <dbReference type="ARBA" id="ARBA00007718"/>
    </source>
</evidence>
<dbReference type="FunFam" id="3.40.50.1400:FF:000002">
    <property type="entry name" value="Ferrochelatase"/>
    <property type="match status" value="1"/>
</dbReference>
<name>A0A831RVW4_9GAMM</name>
<dbReference type="InterPro" id="IPR019772">
    <property type="entry name" value="Ferrochelatase_AS"/>
</dbReference>
<dbReference type="HAMAP" id="MF_00323">
    <property type="entry name" value="Ferrochelatase"/>
    <property type="match status" value="1"/>
</dbReference>
<dbReference type="NCBIfam" id="TIGR00109">
    <property type="entry name" value="hemH"/>
    <property type="match status" value="1"/>
</dbReference>
<comment type="similarity">
    <text evidence="1 9 10">Belongs to the ferrochelatase family.</text>
</comment>
<evidence type="ECO:0000313" key="11">
    <source>
        <dbReference type="EMBL" id="HEC06297.1"/>
    </source>
</evidence>
<dbReference type="Pfam" id="PF00762">
    <property type="entry name" value="Ferrochelatase"/>
    <property type="match status" value="1"/>
</dbReference>
<keyword evidence="3 9" id="KW-0479">Metal-binding</keyword>
<dbReference type="GO" id="GO:0046872">
    <property type="term" value="F:metal ion binding"/>
    <property type="evidence" value="ECO:0007669"/>
    <property type="project" value="UniProtKB-KW"/>
</dbReference>
<dbReference type="SUPFAM" id="SSF53800">
    <property type="entry name" value="Chelatase"/>
    <property type="match status" value="1"/>
</dbReference>
<dbReference type="InterPro" id="IPR033659">
    <property type="entry name" value="Ferrochelatase_N"/>
</dbReference>
<comment type="caution">
    <text evidence="11">The sequence shown here is derived from an EMBL/GenBank/DDBJ whole genome shotgun (WGS) entry which is preliminary data.</text>
</comment>
<sequence>MTEPEQQCDAGILLINLGTPDSPSRGDVKRYLREFLWDPRVVEMPRVLWWPILHGAILNIRPARSAKAYRKIWTEEGSPLLTNTVKQAKALQQKLGSRIAVVPAMRYGNPSIRQGLEQLRDQGCQRILVFPLYPQYSATTTASAFDAVVTELKNWRLLPELRLLNQYFDDPGYIQTLAGSVKDFQEQHGQPDTLVLSYHGLPQRYADAGDPYPHQCEETTNALISALNLNSAQWRHCYQSRMGREPWLQPATADTLRELANAGCKHVQVICPGFSSDCLETLEEIAMENKEVFLQAGGERYEYIPCLNDTRAHIDMLARLAMRYLGGWINE</sequence>
<comment type="catalytic activity">
    <reaction evidence="8">
        <text>Fe-coproporphyrin III + 2 H(+) = coproporphyrin III + Fe(2+)</text>
        <dbReference type="Rhea" id="RHEA:49572"/>
        <dbReference type="ChEBI" id="CHEBI:15378"/>
        <dbReference type="ChEBI" id="CHEBI:29033"/>
        <dbReference type="ChEBI" id="CHEBI:68438"/>
        <dbReference type="ChEBI" id="CHEBI:131725"/>
        <dbReference type="EC" id="4.99.1.9"/>
    </reaction>
    <physiologicalReaction direction="right-to-left" evidence="8">
        <dbReference type="Rhea" id="RHEA:49574"/>
    </physiologicalReaction>
</comment>
<evidence type="ECO:0000256" key="10">
    <source>
        <dbReference type="RuleBase" id="RU000607"/>
    </source>
</evidence>
<evidence type="ECO:0000256" key="8">
    <source>
        <dbReference type="ARBA" id="ARBA00024536"/>
    </source>
</evidence>
<dbReference type="CDD" id="cd00419">
    <property type="entry name" value="Ferrochelatase_C"/>
    <property type="match status" value="1"/>
</dbReference>
<comment type="subcellular location">
    <subcellularLocation>
        <location evidence="9 10">Cytoplasm</location>
    </subcellularLocation>
</comment>
<dbReference type="GO" id="GO:0006783">
    <property type="term" value="P:heme biosynthetic process"/>
    <property type="evidence" value="ECO:0007669"/>
    <property type="project" value="UniProtKB-UniRule"/>
</dbReference>
<dbReference type="InterPro" id="IPR033644">
    <property type="entry name" value="Ferrochelatase_C"/>
</dbReference>
<accession>A0A831RVW4</accession>
<dbReference type="GO" id="GO:0004325">
    <property type="term" value="F:ferrochelatase activity"/>
    <property type="evidence" value="ECO:0007669"/>
    <property type="project" value="UniProtKB-UniRule"/>
</dbReference>
<dbReference type="Proteomes" id="UP000886339">
    <property type="component" value="Unassembled WGS sequence"/>
</dbReference>
<dbReference type="PANTHER" id="PTHR11108:SF1">
    <property type="entry name" value="FERROCHELATASE, MITOCHONDRIAL"/>
    <property type="match status" value="1"/>
</dbReference>
<dbReference type="AlphaFoldDB" id="A0A831RVW4"/>
<comment type="pathway">
    <text evidence="9 10">Porphyrin-containing compound metabolism; protoheme biosynthesis; protoheme from protoporphyrin-IX: step 1/1.</text>
</comment>
<dbReference type="UniPathway" id="UPA00252">
    <property type="reaction ID" value="UER00325"/>
</dbReference>
<comment type="catalytic activity">
    <reaction evidence="9 10">
        <text>heme b + 2 H(+) = protoporphyrin IX + Fe(2+)</text>
        <dbReference type="Rhea" id="RHEA:22584"/>
        <dbReference type="ChEBI" id="CHEBI:15378"/>
        <dbReference type="ChEBI" id="CHEBI:29033"/>
        <dbReference type="ChEBI" id="CHEBI:57306"/>
        <dbReference type="ChEBI" id="CHEBI:60344"/>
        <dbReference type="EC" id="4.98.1.1"/>
    </reaction>
</comment>
<evidence type="ECO:0000256" key="9">
    <source>
        <dbReference type="HAMAP-Rule" id="MF_00323"/>
    </source>
</evidence>
<keyword evidence="4 9" id="KW-0408">Iron</keyword>
<dbReference type="EC" id="4.98.1.1" evidence="9 10"/>
<evidence type="ECO:0000256" key="4">
    <source>
        <dbReference type="ARBA" id="ARBA00023004"/>
    </source>
</evidence>
<keyword evidence="5 9" id="KW-0350">Heme biosynthesis</keyword>
<dbReference type="GO" id="GO:0005737">
    <property type="term" value="C:cytoplasm"/>
    <property type="evidence" value="ECO:0007669"/>
    <property type="project" value="UniProtKB-SubCell"/>
</dbReference>
<protein>
    <recommendedName>
        <fullName evidence="9 10">Ferrochelatase</fullName>
        <ecNumber evidence="9 10">4.98.1.1</ecNumber>
    </recommendedName>
    <alternativeName>
        <fullName evidence="9">Heme synthase</fullName>
    </alternativeName>
    <alternativeName>
        <fullName evidence="9">Protoheme ferro-lyase</fullName>
    </alternativeName>
</protein>